<reference evidence="1" key="1">
    <citation type="submission" date="2024-02" db="EMBL/GenBank/DDBJ databases">
        <title>Tomenella chthoni gen. nov. sp. nov., a member of the family Jonesiaceae isolated from bat guano.</title>
        <authorList>
            <person name="Miller S.L."/>
            <person name="King J."/>
            <person name="Sankaranarayanan K."/>
            <person name="Lawson P.A."/>
        </authorList>
    </citation>
    <scope>NUCLEOTIDE SEQUENCE</scope>
    <source>
        <strain evidence="1">BS-20</strain>
    </source>
</reference>
<dbReference type="AlphaFoldDB" id="A0AAU7DT96"/>
<name>A0AAU7DT96_9MICO</name>
<protein>
    <recommendedName>
        <fullName evidence="2">DUF1795 domain-containing protein</fullName>
    </recommendedName>
</protein>
<dbReference type="Gene3D" id="3.40.1000.10">
    <property type="entry name" value="Mog1/PsbP, alpha/beta/alpha sandwich"/>
    <property type="match status" value="1"/>
</dbReference>
<proteinExistence type="predicted"/>
<gene>
    <name evidence="1" type="ORF">V5R04_10615</name>
</gene>
<organism evidence="1">
    <name type="scientific">Jonesiaceae bacterium BS-20</name>
    <dbReference type="NCBI Taxonomy" id="3120821"/>
    <lineage>
        <taxon>Bacteria</taxon>
        <taxon>Bacillati</taxon>
        <taxon>Actinomycetota</taxon>
        <taxon>Actinomycetes</taxon>
        <taxon>Micrococcales</taxon>
        <taxon>Jonesiaceae</taxon>
    </lineage>
</organism>
<evidence type="ECO:0008006" key="2">
    <source>
        <dbReference type="Google" id="ProtNLM"/>
    </source>
</evidence>
<dbReference type="EMBL" id="CP146203">
    <property type="protein sequence ID" value="XBH20681.1"/>
    <property type="molecule type" value="Genomic_DNA"/>
</dbReference>
<evidence type="ECO:0000313" key="1">
    <source>
        <dbReference type="EMBL" id="XBH20681.1"/>
    </source>
</evidence>
<accession>A0AAU7DT96</accession>
<sequence length="159" mass="17146">MTQSFSFPSEAFPAYPQISAVAPQDWVALAAVGLPLALAKNTAPGKFRPNVLVTLTRFGADYSFAKARKAIEDKVKKLPRYKEMSSETGEFLGGEGLHLVGRFTMAKGELVRQSVSIAVINRGYVFDVVEITGTSALVSGDNVEGEIQEIFDSLSVTVN</sequence>